<reference evidence="3 4" key="1">
    <citation type="submission" date="2014-11" db="EMBL/GenBank/DDBJ databases">
        <title>Genetic blueprint of the zoonotic pathogen Toxocara canis.</title>
        <authorList>
            <person name="Zhu X.-Q."/>
            <person name="Korhonen P.K."/>
            <person name="Cai H."/>
            <person name="Young N.D."/>
            <person name="Nejsum P."/>
            <person name="von Samson-Himmelstjerna G."/>
            <person name="Boag P.R."/>
            <person name="Tan P."/>
            <person name="Li Q."/>
            <person name="Min J."/>
            <person name="Yang Y."/>
            <person name="Wang X."/>
            <person name="Fang X."/>
            <person name="Hall R.S."/>
            <person name="Hofmann A."/>
            <person name="Sternberg P.W."/>
            <person name="Jex A.R."/>
            <person name="Gasser R.B."/>
        </authorList>
    </citation>
    <scope>NUCLEOTIDE SEQUENCE [LARGE SCALE GENOMIC DNA]</scope>
    <source>
        <strain evidence="3">PN_DK_2014</strain>
    </source>
</reference>
<dbReference type="GO" id="GO:0002020">
    <property type="term" value="F:protease binding"/>
    <property type="evidence" value="ECO:0007669"/>
    <property type="project" value="TreeGrafter"/>
</dbReference>
<keyword evidence="2" id="KW-0175">Coiled coil</keyword>
<gene>
    <name evidence="3" type="primary">Flo</name>
    <name evidence="3" type="ORF">Tcan_07964</name>
</gene>
<sequence>MFLFNFQEALAEEERQIEKYKNDIEIAKAKRDYELKQAGFDLDVNINKAKADFAYQLQAAKTKQALKEEDMQVQIVERTAAINVAEEEITRKERELDAIVRRPAEAEKYRLEKLAKAEKQRIILEAEANAEAEKVSFNGHIFFELISVSYSTVTETRVRNKVSNHLRCFALQFGK</sequence>
<dbReference type="GO" id="GO:0045807">
    <property type="term" value="P:positive regulation of endocytosis"/>
    <property type="evidence" value="ECO:0007669"/>
    <property type="project" value="TreeGrafter"/>
</dbReference>
<dbReference type="Proteomes" id="UP000031036">
    <property type="component" value="Unassembled WGS sequence"/>
</dbReference>
<dbReference type="GO" id="GO:2000049">
    <property type="term" value="P:positive regulation of cell-cell adhesion mediated by cadherin"/>
    <property type="evidence" value="ECO:0007669"/>
    <property type="project" value="TreeGrafter"/>
</dbReference>
<feature type="coiled-coil region" evidence="2">
    <location>
        <begin position="75"/>
        <end position="134"/>
    </location>
</feature>
<evidence type="ECO:0000256" key="2">
    <source>
        <dbReference type="SAM" id="Coils"/>
    </source>
</evidence>
<accession>A0A0B2UT59</accession>
<evidence type="ECO:0000256" key="1">
    <source>
        <dbReference type="RuleBase" id="RU366054"/>
    </source>
</evidence>
<evidence type="ECO:0000313" key="4">
    <source>
        <dbReference type="Proteomes" id="UP000031036"/>
    </source>
</evidence>
<name>A0A0B2UT59_TOXCA</name>
<dbReference type="GO" id="GO:0031410">
    <property type="term" value="C:cytoplasmic vesicle"/>
    <property type="evidence" value="ECO:0007669"/>
    <property type="project" value="TreeGrafter"/>
</dbReference>
<organism evidence="3 4">
    <name type="scientific">Toxocara canis</name>
    <name type="common">Canine roundworm</name>
    <dbReference type="NCBI Taxonomy" id="6265"/>
    <lineage>
        <taxon>Eukaryota</taxon>
        <taxon>Metazoa</taxon>
        <taxon>Ecdysozoa</taxon>
        <taxon>Nematoda</taxon>
        <taxon>Chromadorea</taxon>
        <taxon>Rhabditida</taxon>
        <taxon>Spirurina</taxon>
        <taxon>Ascaridomorpha</taxon>
        <taxon>Ascaridoidea</taxon>
        <taxon>Toxocaridae</taxon>
        <taxon>Toxocara</taxon>
    </lineage>
</organism>
<dbReference type="PANTHER" id="PTHR13806:SF46">
    <property type="entry name" value="FLOTILLIN-1-RELATED"/>
    <property type="match status" value="1"/>
</dbReference>
<protein>
    <submittedName>
        <fullName evidence="3">Flotillin-1</fullName>
    </submittedName>
</protein>
<dbReference type="STRING" id="6265.A0A0B2UT59"/>
<dbReference type="AlphaFoldDB" id="A0A0B2UT59"/>
<dbReference type="GO" id="GO:1901890">
    <property type="term" value="P:positive regulation of cell junction assembly"/>
    <property type="evidence" value="ECO:0007669"/>
    <property type="project" value="TreeGrafter"/>
</dbReference>
<comment type="caution">
    <text evidence="3">The sequence shown here is derived from an EMBL/GenBank/DDBJ whole genome shotgun (WGS) entry which is preliminary data.</text>
</comment>
<proteinExistence type="inferred from homology"/>
<dbReference type="PANTHER" id="PTHR13806">
    <property type="entry name" value="FLOTILLIN-RELATED"/>
    <property type="match status" value="1"/>
</dbReference>
<dbReference type="InterPro" id="IPR027705">
    <property type="entry name" value="Flotillin_fam"/>
</dbReference>
<dbReference type="OrthoDB" id="6080404at2759"/>
<dbReference type="GO" id="GO:0072659">
    <property type="term" value="P:protein localization to plasma membrane"/>
    <property type="evidence" value="ECO:0007669"/>
    <property type="project" value="TreeGrafter"/>
</dbReference>
<keyword evidence="4" id="KW-1185">Reference proteome</keyword>
<evidence type="ECO:0000313" key="3">
    <source>
        <dbReference type="EMBL" id="KHN72095.1"/>
    </source>
</evidence>
<dbReference type="EMBL" id="JPKZ01003583">
    <property type="protein sequence ID" value="KHN72095.1"/>
    <property type="molecule type" value="Genomic_DNA"/>
</dbReference>
<dbReference type="GO" id="GO:0016600">
    <property type="term" value="C:flotillin complex"/>
    <property type="evidence" value="ECO:0007669"/>
    <property type="project" value="TreeGrafter"/>
</dbReference>
<dbReference type="GO" id="GO:0070528">
    <property type="term" value="P:protein kinase C signaling"/>
    <property type="evidence" value="ECO:0007669"/>
    <property type="project" value="TreeGrafter"/>
</dbReference>
<dbReference type="GO" id="GO:0002090">
    <property type="term" value="P:regulation of receptor internalization"/>
    <property type="evidence" value="ECO:0007669"/>
    <property type="project" value="TreeGrafter"/>
</dbReference>
<feature type="coiled-coil region" evidence="2">
    <location>
        <begin position="3"/>
        <end position="30"/>
    </location>
</feature>
<comment type="similarity">
    <text evidence="1">Belongs to the band 7/mec-2 family. Flotillin subfamily.</text>
</comment>